<dbReference type="GO" id="GO:0016874">
    <property type="term" value="F:ligase activity"/>
    <property type="evidence" value="ECO:0007669"/>
    <property type="project" value="UniProtKB-KW"/>
</dbReference>
<evidence type="ECO:0000313" key="2">
    <source>
        <dbReference type="EMBL" id="MFC7447157.1"/>
    </source>
</evidence>
<dbReference type="EC" id="6.-.-.-" evidence="2"/>
<dbReference type="PANTHER" id="PTHR43842">
    <property type="entry name" value="PROPIONYL-COA CARBOXYLASE BETA CHAIN"/>
    <property type="match status" value="1"/>
</dbReference>
<keyword evidence="2" id="KW-0436">Ligase</keyword>
<keyword evidence="3" id="KW-1185">Reference proteome</keyword>
<dbReference type="InterPro" id="IPR051047">
    <property type="entry name" value="AccD/PCCB"/>
</dbReference>
<dbReference type="SUPFAM" id="SSF52096">
    <property type="entry name" value="ClpP/crotonase"/>
    <property type="match status" value="2"/>
</dbReference>
<proteinExistence type="predicted"/>
<sequence>MPVSTTGSPNRDRRTTSAFRKGITIVAEFTWESALAELDRRRAAARELGGQRRIDRQHAQGRQTIRERITAAAKEFHEIGEFAVFEERSATGELLGKMPASYVCGLAQFGGRTVALGGEDFTVRAGAPQSYLDRMKGGLGGFVEDLAHEYRIPLVLFMEGIGGDVAAQAEKGHSYLVSSMSWQRSYELLSEVPVLAMVSGAAAGGTAGRTVLSHFSVMTKDSVLFAGGPPLVKRALGMDVDKEQLGGAKIHTGGSGAVDNLAEDEADAIEQMQTVLSYLPQSVWELPPRGEQTDPVDRRGDEILKIIPENRRRPYKVQKVIGEIVDRGSFFEVGGRWGKSVVTGYARMDGISVGVVASNSMHLGGALDAAAAEKQIRFVDICSTFHLPIIYLVDVPGFMVGPDAERGNVIRWGMRAIQSIIEAEVPVITIHVRKAYGMAVSATANPDSLCLRLAWPTAEWGDLPVEGGVEAGFSREIAAAEDPAEYRRAVEDRMHALADPWGTVEAFGVENMIDPRETREIVCAFINASRGLMETKRGPQQRRWSLRP</sequence>
<organism evidence="2 3">
    <name type="scientific">Rhodococcus daqingensis</name>
    <dbReference type="NCBI Taxonomy" id="2479363"/>
    <lineage>
        <taxon>Bacteria</taxon>
        <taxon>Bacillati</taxon>
        <taxon>Actinomycetota</taxon>
        <taxon>Actinomycetes</taxon>
        <taxon>Mycobacteriales</taxon>
        <taxon>Nocardiaceae</taxon>
        <taxon>Rhodococcus</taxon>
    </lineage>
</organism>
<feature type="domain" description="CoA carboxyltransferase C-terminal" evidence="1">
    <location>
        <begin position="295"/>
        <end position="548"/>
    </location>
</feature>
<accession>A0ABW2RTR9</accession>
<reference evidence="3" key="1">
    <citation type="journal article" date="2019" name="Int. J. Syst. Evol. Microbiol.">
        <title>The Global Catalogue of Microorganisms (GCM) 10K type strain sequencing project: providing services to taxonomists for standard genome sequencing and annotation.</title>
        <authorList>
            <consortium name="The Broad Institute Genomics Platform"/>
            <consortium name="The Broad Institute Genome Sequencing Center for Infectious Disease"/>
            <person name="Wu L."/>
            <person name="Ma J."/>
        </authorList>
    </citation>
    <scope>NUCLEOTIDE SEQUENCE [LARGE SCALE GENOMIC DNA]</scope>
    <source>
        <strain evidence="3">ICMP 19430</strain>
    </source>
</reference>
<dbReference type="Proteomes" id="UP001596484">
    <property type="component" value="Unassembled WGS sequence"/>
</dbReference>
<dbReference type="Pfam" id="PF01039">
    <property type="entry name" value="Carboxyl_trans"/>
    <property type="match status" value="1"/>
</dbReference>
<dbReference type="PROSITE" id="PS50989">
    <property type="entry name" value="COA_CT_CTER"/>
    <property type="match status" value="1"/>
</dbReference>
<evidence type="ECO:0000259" key="1">
    <source>
        <dbReference type="PROSITE" id="PS50989"/>
    </source>
</evidence>
<dbReference type="InterPro" id="IPR011763">
    <property type="entry name" value="COA_CT_C"/>
</dbReference>
<dbReference type="Gene3D" id="3.90.226.10">
    <property type="entry name" value="2-enoyl-CoA Hydratase, Chain A, domain 1"/>
    <property type="match status" value="2"/>
</dbReference>
<dbReference type="PANTHER" id="PTHR43842:SF2">
    <property type="entry name" value="PROPIONYL-COA CARBOXYLASE BETA CHAIN, MITOCHONDRIAL"/>
    <property type="match status" value="1"/>
</dbReference>
<name>A0ABW2RTR9_9NOCA</name>
<dbReference type="InterPro" id="IPR034733">
    <property type="entry name" value="AcCoA_carboxyl_beta"/>
</dbReference>
<evidence type="ECO:0000313" key="3">
    <source>
        <dbReference type="Proteomes" id="UP001596484"/>
    </source>
</evidence>
<protein>
    <submittedName>
        <fullName evidence="2">Acyl-CoA carboxylase subunit beta</fullName>
        <ecNumber evidence="2">6.-.-.-</ecNumber>
    </submittedName>
</protein>
<dbReference type="RefSeq" id="WP_378402027.1">
    <property type="nucleotide sequence ID" value="NZ_JBHTCS010000009.1"/>
</dbReference>
<gene>
    <name evidence="2" type="ORF">ACFQS9_04545</name>
</gene>
<comment type="caution">
    <text evidence="2">The sequence shown here is derived from an EMBL/GenBank/DDBJ whole genome shotgun (WGS) entry which is preliminary data.</text>
</comment>
<dbReference type="InterPro" id="IPR029045">
    <property type="entry name" value="ClpP/crotonase-like_dom_sf"/>
</dbReference>
<dbReference type="EMBL" id="JBHTCS010000009">
    <property type="protein sequence ID" value="MFC7447157.1"/>
    <property type="molecule type" value="Genomic_DNA"/>
</dbReference>